<reference evidence="5" key="1">
    <citation type="journal article" date="2019" name="Int. J. Syst. Evol. Microbiol.">
        <title>The Global Catalogue of Microorganisms (GCM) 10K type strain sequencing project: providing services to taxonomists for standard genome sequencing and annotation.</title>
        <authorList>
            <consortium name="The Broad Institute Genomics Platform"/>
            <consortium name="The Broad Institute Genome Sequencing Center for Infectious Disease"/>
            <person name="Wu L."/>
            <person name="Ma J."/>
        </authorList>
    </citation>
    <scope>NUCLEOTIDE SEQUENCE [LARGE SCALE GENOMIC DNA]</scope>
    <source>
        <strain evidence="5">CGMCC 4.7683</strain>
    </source>
</reference>
<keyword evidence="2" id="KW-0812">Transmembrane</keyword>
<keyword evidence="5" id="KW-1185">Reference proteome</keyword>
<feature type="region of interest" description="Disordered" evidence="1">
    <location>
        <begin position="1079"/>
        <end position="1100"/>
    </location>
</feature>
<feature type="region of interest" description="Disordered" evidence="1">
    <location>
        <begin position="429"/>
        <end position="477"/>
    </location>
</feature>
<feature type="transmembrane region" description="Helical" evidence="2">
    <location>
        <begin position="109"/>
        <end position="134"/>
    </location>
</feature>
<dbReference type="Proteomes" id="UP000635387">
    <property type="component" value="Unassembled WGS sequence"/>
</dbReference>
<feature type="region of interest" description="Disordered" evidence="1">
    <location>
        <begin position="833"/>
        <end position="861"/>
    </location>
</feature>
<dbReference type="Pfam" id="PF25547">
    <property type="entry name" value="WXG100_2"/>
    <property type="match status" value="1"/>
</dbReference>
<protein>
    <recommendedName>
        <fullName evidence="3">Outer membrane channel protein CpnT-like N-terminal domain-containing protein</fullName>
    </recommendedName>
</protein>
<accession>A0ABQ3MC23</accession>
<sequence length="2027" mass="213314">MSGGVRLPPELQSFFRVGLGMEWPESDEAGLRALQRTWQDFADALGAYQDAVAVGARLVDDAMDGDVARVGSTRLRSDVSAALTELAERSEDLADMAKTAALNVQKTKIIFVAMAALALTTVITLLSSLLFFLVPAVKAAAQVGLRAVLQKLITSMTSLTVKQLAVATGHLAKNVAILAGTGGAFMGGLDLGVQIGQMLFSDRDEIDWSSVGYSTLGGMGGGAAAGVAYGASRGIRALARSERKTGEVFAPRTLIAGKLGDVAGQVIATPAGNVFANLATGGKGGVWGGFLGAAGGSGGRTANNEGPKQYLPAYSDTLPPGHQLLIPSPREEPPPPAYTRGDRVAAEAERARRKLGKLRQTDAEEIYAQAAHIVSRHHRIPVILDGVATTPVWQLRELINDVEDVVAEKIHHTDSKTAVASSSILADELGTRRTTGMPGGAPASRSEWYPETEAGPSNSRYEAGPSNHAGSSSSSTALESFLAPDVELQPLAPPQSAKTEHVRTLARTNGVVAASVDGTAIRADVRQLLTTADVPPARTERILDALTDLTLRDNFKLFAHEGYVVTDGHGPDAVELVVRGGPADNTAAATGVGTVGSPDPARATNMVSGGAYGTATQDAASAPRRQGALADRVSAPVATPPLTWRTIDPSIGVKGVTSLPGWRTAATDELQTSSSVTPPDNWTGEPFDLKHTITLARPGLPDESALGTQPGGVGLSVPEALHDLHPVTDGSGGPAGPRATFLSGDHRLFTAIGDLLRHDPAWAAAMNTPGSAPRTDLRSLSGSATLSQAGERLLSGGTLSRSLRLPRATGGALTAVVELSAVMSDARDHIAKARSEGDAAKEGTVSAQGRGHRAETSATVTSRSPFDVNGSLGFGFLWSIHDRPSEIFGDRLDFRFDVSGFRSAAENRETTRTEETTASTTWSSTGELRARISDVTYDIRVRFDDGREVRGQQFVPEGRATWSVVAEPATIDGVATATFDPRKILGAAETRFPGAENVRAELGRRLPEGVLRTEDGRTGHSSSADNIALLDSLVSPDGFKARSADLNGDGLSFLLVRETHHLTNRSSELVHVLVRAVGAPSGHQHGNDVREPPRDGLSGEVTGKRKIEQTASAEGSVTAGGSGGLVIGAGSAAMVRSYELSGGANRSFGNVSKQLGVTKESGQGHGWSSAGVTGHSRHVGYQVTIREGARSTTFFVSGGLAETTVGGRTSFESPGADGNTPFARVESATPTAPRDWTLGTLPDHFAVHGLDLPPGIAGYLANKMFDGLKGQHLAQHQLHMFAGRDRLAADLDQVVTGTYRMPLHRYGRSEGDFVGFGERLGEAGLAIELFNPRVEGPPRKVTLTFTASTGTSLSHGVQRTRGGYTYGNGRTGIAGNSQGNLYSFPQLGYGRFGSESHGVTDRAEHERSRRTTYSGDAYLVTYDATVHLSAREHRHFGAGPYDSTTSGAPVHAEAHRRDTVQLWVPAEEIGQLGLKTDGPVTASLTDDRLLRPHAYDPGDAMSVRPETTWRLIGSIERGLSELVTPAAAPPSWFALASWAGAKAGQLVFGAGDRRAVDALLTQVLPDLAPRRLEELMPRLVAGGRSWNDSFAGPLGATDIELVLKARVLPGVFERTTEGWSDVLTTRDAKSQDQVHAETVSHSANFAFRMPLYLPHKLIRGINPSGQSGLSGNTTLTTTETGKTQTTGSASLSGDAAVYRHDVEFTVELRRTARLGRAVRSFTGGLTDYFTGTPTLYRAPDLLLPDSARSRTLVAEIGEEVPAGVIGSLPAKAYVDVLGGAVANVVTDILEGVQVAEETGAQLPRVPSEAAAARDVLASAVSPEALAAALPEALTNAGHRIEGLDADPFYAAGFAQRNPLSALVIRAELAEAWVRPSAKDAAEIAVTEVKDRSVRQDTATGPMWSTLFGTLNASLFPKTATAGKSIAEGLIPGTSLVDLPEVRAVGPVLGWMNTTGVGSTGVVSDRNEKTSGPLYRVRAQVTWRITPEYRGAERADWTGERTASELVSFRTDADGLRAIGLRAPDPEP</sequence>
<feature type="compositionally biased region" description="Basic and acidic residues" evidence="1">
    <location>
        <begin position="1085"/>
        <end position="1094"/>
    </location>
</feature>
<name>A0ABQ3MC23_9PSEU</name>
<evidence type="ECO:0000259" key="3">
    <source>
        <dbReference type="Pfam" id="PF25547"/>
    </source>
</evidence>
<feature type="domain" description="Outer membrane channel protein CpnT-like N-terminal" evidence="3">
    <location>
        <begin position="20"/>
        <end position="144"/>
    </location>
</feature>
<comment type="caution">
    <text evidence="4">The sequence shown here is derived from an EMBL/GenBank/DDBJ whole genome shotgun (WGS) entry which is preliminary data.</text>
</comment>
<proteinExistence type="predicted"/>
<keyword evidence="2" id="KW-0472">Membrane</keyword>
<organism evidence="4 5">
    <name type="scientific">Amycolatopsis oliviviridis</name>
    <dbReference type="NCBI Taxonomy" id="1471590"/>
    <lineage>
        <taxon>Bacteria</taxon>
        <taxon>Bacillati</taxon>
        <taxon>Actinomycetota</taxon>
        <taxon>Actinomycetes</taxon>
        <taxon>Pseudonocardiales</taxon>
        <taxon>Pseudonocardiaceae</taxon>
        <taxon>Amycolatopsis</taxon>
    </lineage>
</organism>
<dbReference type="RefSeq" id="WP_191259945.1">
    <property type="nucleotide sequence ID" value="NZ_BNAY01000017.1"/>
</dbReference>
<keyword evidence="2" id="KW-1133">Transmembrane helix</keyword>
<evidence type="ECO:0000313" key="5">
    <source>
        <dbReference type="Proteomes" id="UP000635387"/>
    </source>
</evidence>
<evidence type="ECO:0000256" key="1">
    <source>
        <dbReference type="SAM" id="MobiDB-lite"/>
    </source>
</evidence>
<gene>
    <name evidence="4" type="ORF">GCM10017790_83300</name>
</gene>
<evidence type="ECO:0000313" key="4">
    <source>
        <dbReference type="EMBL" id="GHH38074.1"/>
    </source>
</evidence>
<evidence type="ECO:0000256" key="2">
    <source>
        <dbReference type="SAM" id="Phobius"/>
    </source>
</evidence>
<feature type="region of interest" description="Disordered" evidence="1">
    <location>
        <begin position="1663"/>
        <end position="1690"/>
    </location>
</feature>
<feature type="compositionally biased region" description="Low complexity" evidence="1">
    <location>
        <begin position="1664"/>
        <end position="1688"/>
    </location>
</feature>
<dbReference type="EMBL" id="BNAY01000017">
    <property type="protein sequence ID" value="GHH38074.1"/>
    <property type="molecule type" value="Genomic_DNA"/>
</dbReference>
<dbReference type="InterPro" id="IPR057746">
    <property type="entry name" value="CpnT-like_N"/>
</dbReference>